<protein>
    <submittedName>
        <fullName evidence="1">Uncharacterized protein</fullName>
    </submittedName>
</protein>
<comment type="caution">
    <text evidence="1">The sequence shown here is derived from an EMBL/GenBank/DDBJ whole genome shotgun (WGS) entry which is preliminary data.</text>
</comment>
<dbReference type="EMBL" id="VITR01000011">
    <property type="protein sequence ID" value="TWB39008.1"/>
    <property type="molecule type" value="Genomic_DNA"/>
</dbReference>
<accession>A0A560GYB1</accession>
<evidence type="ECO:0000313" key="2">
    <source>
        <dbReference type="Proteomes" id="UP000315751"/>
    </source>
</evidence>
<organism evidence="1 2">
    <name type="scientific">Nitrospirillum amazonense</name>
    <dbReference type="NCBI Taxonomy" id="28077"/>
    <lineage>
        <taxon>Bacteria</taxon>
        <taxon>Pseudomonadati</taxon>
        <taxon>Pseudomonadota</taxon>
        <taxon>Alphaproteobacteria</taxon>
        <taxon>Rhodospirillales</taxon>
        <taxon>Azospirillaceae</taxon>
        <taxon>Nitrospirillum</taxon>
    </lineage>
</organism>
<proteinExistence type="predicted"/>
<dbReference type="AlphaFoldDB" id="A0A560GYB1"/>
<name>A0A560GYB1_9PROT</name>
<dbReference type="Proteomes" id="UP000315751">
    <property type="component" value="Unassembled WGS sequence"/>
</dbReference>
<evidence type="ECO:0000313" key="1">
    <source>
        <dbReference type="EMBL" id="TWB39008.1"/>
    </source>
</evidence>
<sequence length="61" mass="6565">MLADPLTLTTGLIEDEESLRSWGDVNGDFLEMAVHRGAVAAGHDDAGTFAHRRADRTEDPG</sequence>
<reference evidence="1 2" key="1">
    <citation type="submission" date="2019-06" db="EMBL/GenBank/DDBJ databases">
        <title>Genomic Encyclopedia of Type Strains, Phase IV (KMG-V): Genome sequencing to study the core and pangenomes of soil and plant-associated prokaryotes.</title>
        <authorList>
            <person name="Whitman W."/>
        </authorList>
    </citation>
    <scope>NUCLEOTIDE SEQUENCE [LARGE SCALE GENOMIC DNA]</scope>
    <source>
        <strain evidence="1 2">BR 11622</strain>
    </source>
</reference>
<gene>
    <name evidence="1" type="ORF">FBZ90_1113</name>
</gene>
<keyword evidence="2" id="KW-1185">Reference proteome</keyword>